<dbReference type="AlphaFoldDB" id="A0A814ABF1"/>
<dbReference type="Proteomes" id="UP000663879">
    <property type="component" value="Unassembled WGS sequence"/>
</dbReference>
<gene>
    <name evidence="1" type="ORF">OXX778_LOCUS11912</name>
</gene>
<evidence type="ECO:0000313" key="2">
    <source>
        <dbReference type="Proteomes" id="UP000663879"/>
    </source>
</evidence>
<accession>A0A814ABF1</accession>
<proteinExistence type="predicted"/>
<reference evidence="1" key="1">
    <citation type="submission" date="2021-02" db="EMBL/GenBank/DDBJ databases">
        <authorList>
            <person name="Nowell W R."/>
        </authorList>
    </citation>
    <scope>NUCLEOTIDE SEQUENCE</scope>
    <source>
        <strain evidence="1">Ploen Becks lab</strain>
    </source>
</reference>
<protein>
    <submittedName>
        <fullName evidence="1">Uncharacterized protein</fullName>
    </submittedName>
</protein>
<feature type="non-terminal residue" evidence="1">
    <location>
        <position position="1"/>
    </location>
</feature>
<dbReference type="InterPro" id="IPR015919">
    <property type="entry name" value="Cadherin-like_sf"/>
</dbReference>
<evidence type="ECO:0000313" key="1">
    <source>
        <dbReference type="EMBL" id="CAF0911212.1"/>
    </source>
</evidence>
<dbReference type="GO" id="GO:0005509">
    <property type="term" value="F:calcium ion binding"/>
    <property type="evidence" value="ECO:0007669"/>
    <property type="project" value="InterPro"/>
</dbReference>
<dbReference type="SUPFAM" id="SSF49313">
    <property type="entry name" value="Cadherin-like"/>
    <property type="match status" value="1"/>
</dbReference>
<comment type="caution">
    <text evidence="1">The sequence shown here is derived from an EMBL/GenBank/DDBJ whole genome shotgun (WGS) entry which is preliminary data.</text>
</comment>
<dbReference type="GO" id="GO:0016020">
    <property type="term" value="C:membrane"/>
    <property type="evidence" value="ECO:0007669"/>
    <property type="project" value="InterPro"/>
</dbReference>
<dbReference type="CDD" id="cd11304">
    <property type="entry name" value="Cadherin_repeat"/>
    <property type="match status" value="1"/>
</dbReference>
<organism evidence="1 2">
    <name type="scientific">Brachionus calyciflorus</name>
    <dbReference type="NCBI Taxonomy" id="104777"/>
    <lineage>
        <taxon>Eukaryota</taxon>
        <taxon>Metazoa</taxon>
        <taxon>Spiralia</taxon>
        <taxon>Gnathifera</taxon>
        <taxon>Rotifera</taxon>
        <taxon>Eurotatoria</taxon>
        <taxon>Monogononta</taxon>
        <taxon>Pseudotrocha</taxon>
        <taxon>Ploima</taxon>
        <taxon>Brachionidae</taxon>
        <taxon>Brachionus</taxon>
    </lineage>
</organism>
<dbReference type="EMBL" id="CAJNOC010002081">
    <property type="protein sequence ID" value="CAF0911212.1"/>
    <property type="molecule type" value="Genomic_DNA"/>
</dbReference>
<dbReference type="Gene3D" id="2.60.40.60">
    <property type="entry name" value="Cadherins"/>
    <property type="match status" value="1"/>
</dbReference>
<sequence>TYHLINNETNSSPSPFQIKSDTGEIYAKRILNREQKDFYVLL</sequence>
<name>A0A814ABF1_9BILA</name>
<keyword evidence="2" id="KW-1185">Reference proteome</keyword>
<dbReference type="OrthoDB" id="26203at2759"/>